<evidence type="ECO:0000256" key="9">
    <source>
        <dbReference type="PIRSR" id="PIRSR602401-1"/>
    </source>
</evidence>
<feature type="binding site" description="axial binding residue" evidence="9">
    <location>
        <position position="426"/>
    </location>
    <ligand>
        <name>heme</name>
        <dbReference type="ChEBI" id="CHEBI:30413"/>
    </ligand>
    <ligandPart>
        <name>Fe</name>
        <dbReference type="ChEBI" id="CHEBI:18248"/>
    </ligandPart>
</feature>
<dbReference type="InterPro" id="IPR036396">
    <property type="entry name" value="Cyt_P450_sf"/>
</dbReference>
<evidence type="ECO:0000256" key="5">
    <source>
        <dbReference type="ARBA" id="ARBA00022723"/>
    </source>
</evidence>
<keyword evidence="7 9" id="KW-0408">Iron</keyword>
<dbReference type="InterPro" id="IPR001128">
    <property type="entry name" value="Cyt_P450"/>
</dbReference>
<evidence type="ECO:0000256" key="1">
    <source>
        <dbReference type="ARBA" id="ARBA00001971"/>
    </source>
</evidence>
<protein>
    <submittedName>
        <fullName evidence="11">Cytochrome P450 family protein</fullName>
    </submittedName>
</protein>
<dbReference type="PANTHER" id="PTHR46300">
    <property type="entry name" value="P450, PUTATIVE (EUROFUNG)-RELATED-RELATED"/>
    <property type="match status" value="1"/>
</dbReference>
<dbReference type="SUPFAM" id="SSF48264">
    <property type="entry name" value="Cytochrome P450"/>
    <property type="match status" value="1"/>
</dbReference>
<dbReference type="STRING" id="1423351.A0A074RY95"/>
<dbReference type="PANTHER" id="PTHR46300:SF7">
    <property type="entry name" value="P450, PUTATIVE (EUROFUNG)-RELATED"/>
    <property type="match status" value="1"/>
</dbReference>
<dbReference type="GO" id="GO:0020037">
    <property type="term" value="F:heme binding"/>
    <property type="evidence" value="ECO:0007669"/>
    <property type="project" value="InterPro"/>
</dbReference>
<dbReference type="PRINTS" id="PR00385">
    <property type="entry name" value="P450"/>
</dbReference>
<proteinExistence type="inferred from homology"/>
<reference evidence="11 12" key="1">
    <citation type="submission" date="2013-12" db="EMBL/GenBank/DDBJ databases">
        <authorList>
            <person name="Cubeta M."/>
            <person name="Pakala S."/>
            <person name="Fedorova N."/>
            <person name="Thomas E."/>
            <person name="Dean R."/>
            <person name="Jabaji S."/>
            <person name="Neate S."/>
            <person name="Toda T."/>
            <person name="Tavantzis S."/>
            <person name="Vilgalys R."/>
            <person name="Bharathan N."/>
            <person name="Pakala S."/>
            <person name="Losada L.S."/>
            <person name="Zafar N."/>
            <person name="Nierman W."/>
        </authorList>
    </citation>
    <scope>NUCLEOTIDE SEQUENCE [LARGE SCALE GENOMIC DNA]</scope>
    <source>
        <strain evidence="11 12">123E</strain>
    </source>
</reference>
<evidence type="ECO:0000256" key="8">
    <source>
        <dbReference type="ARBA" id="ARBA00023033"/>
    </source>
</evidence>
<dbReference type="EMBL" id="AZST01000272">
    <property type="protein sequence ID" value="KEP50240.1"/>
    <property type="molecule type" value="Genomic_DNA"/>
</dbReference>
<dbReference type="OrthoDB" id="2789670at2759"/>
<dbReference type="GO" id="GO:0005506">
    <property type="term" value="F:iron ion binding"/>
    <property type="evidence" value="ECO:0007669"/>
    <property type="project" value="InterPro"/>
</dbReference>
<comment type="pathway">
    <text evidence="2">Secondary metabolite biosynthesis.</text>
</comment>
<sequence length="494" mass="55785">MIVAGLTIVAAIVTYKLYKDQKVSKFPLPPGPKSYPVIGHLLSIPKEYEHLGFAELGKQLNSDIISLTVFGQTLVLLNKREDVINLLEKRSATYSDRTCPLMASNPSLLDWGNFVSLVGYGDRWRRYRRLMSPWLTKKAVTAFEESQERAAMHLLQRLLKDNNSKHLKSSISAALTNAIYGHEPVSSSDNILVRSQTVFSYLSKCLLPSNYYVNTFPILMYIPEWFPGASWKRDVNKWKREKVSFLSDTYQLGLENMMKDESKPIMLASLRNQALKLGLTQAEVDDHVAQLAVTLFSGGTDTTVDTLLIFFLAMVLNPEVQKRAQEELDLVLGGTRLPGFRDRAQLGCIERIVQETLRWNPTTPVAFPHTCFRDDVYKGYFIPKGAIVAMTRDEQDYKLPETFNPDRFLDASTPPSPLFGWGRRRCPGVHFAESSLFITVASILMVFDIKPAQDEDGNDILPSQGMTNSIVVAPEPFTFRLIPRSDSHKELVPN</sequence>
<dbReference type="Proteomes" id="UP000027456">
    <property type="component" value="Unassembled WGS sequence"/>
</dbReference>
<comment type="caution">
    <text evidence="11">The sequence shown here is derived from an EMBL/GenBank/DDBJ whole genome shotgun (WGS) entry which is preliminary data.</text>
</comment>
<dbReference type="InterPro" id="IPR002401">
    <property type="entry name" value="Cyt_P450_E_grp-I"/>
</dbReference>
<dbReference type="AlphaFoldDB" id="A0A074RY95"/>
<evidence type="ECO:0000256" key="10">
    <source>
        <dbReference type="RuleBase" id="RU000461"/>
    </source>
</evidence>
<comment type="cofactor">
    <cofactor evidence="1 9">
        <name>heme</name>
        <dbReference type="ChEBI" id="CHEBI:30413"/>
    </cofactor>
</comment>
<dbReference type="PROSITE" id="PS00086">
    <property type="entry name" value="CYTOCHROME_P450"/>
    <property type="match status" value="1"/>
</dbReference>
<dbReference type="GO" id="GO:0016705">
    <property type="term" value="F:oxidoreductase activity, acting on paired donors, with incorporation or reduction of molecular oxygen"/>
    <property type="evidence" value="ECO:0007669"/>
    <property type="project" value="InterPro"/>
</dbReference>
<keyword evidence="12" id="KW-1185">Reference proteome</keyword>
<comment type="similarity">
    <text evidence="3 10">Belongs to the cytochrome P450 family.</text>
</comment>
<keyword evidence="8 10" id="KW-0503">Monooxygenase</keyword>
<name>A0A074RY95_9AGAM</name>
<evidence type="ECO:0000256" key="2">
    <source>
        <dbReference type="ARBA" id="ARBA00005179"/>
    </source>
</evidence>
<evidence type="ECO:0000313" key="12">
    <source>
        <dbReference type="Proteomes" id="UP000027456"/>
    </source>
</evidence>
<keyword evidence="5 9" id="KW-0479">Metal-binding</keyword>
<keyword evidence="6 10" id="KW-0560">Oxidoreductase</keyword>
<dbReference type="InterPro" id="IPR017972">
    <property type="entry name" value="Cyt_P450_CS"/>
</dbReference>
<dbReference type="PRINTS" id="PR00463">
    <property type="entry name" value="EP450I"/>
</dbReference>
<accession>A0A074RY95</accession>
<dbReference type="GO" id="GO:0004497">
    <property type="term" value="F:monooxygenase activity"/>
    <property type="evidence" value="ECO:0007669"/>
    <property type="project" value="UniProtKB-KW"/>
</dbReference>
<evidence type="ECO:0000256" key="4">
    <source>
        <dbReference type="ARBA" id="ARBA00022617"/>
    </source>
</evidence>
<dbReference type="CDD" id="cd11065">
    <property type="entry name" value="CYP64-like"/>
    <property type="match status" value="1"/>
</dbReference>
<keyword evidence="4 9" id="KW-0349">Heme</keyword>
<evidence type="ECO:0000256" key="6">
    <source>
        <dbReference type="ARBA" id="ARBA00023002"/>
    </source>
</evidence>
<dbReference type="HOGENOM" id="CLU_001570_2_3_1"/>
<dbReference type="InterPro" id="IPR050364">
    <property type="entry name" value="Cytochrome_P450_fung"/>
</dbReference>
<evidence type="ECO:0000256" key="7">
    <source>
        <dbReference type="ARBA" id="ARBA00023004"/>
    </source>
</evidence>
<dbReference type="Pfam" id="PF00067">
    <property type="entry name" value="p450"/>
    <property type="match status" value="1"/>
</dbReference>
<evidence type="ECO:0000256" key="3">
    <source>
        <dbReference type="ARBA" id="ARBA00010617"/>
    </source>
</evidence>
<dbReference type="Gene3D" id="1.10.630.10">
    <property type="entry name" value="Cytochrome P450"/>
    <property type="match status" value="1"/>
</dbReference>
<evidence type="ECO:0000313" key="11">
    <source>
        <dbReference type="EMBL" id="KEP50240.1"/>
    </source>
</evidence>
<gene>
    <name evidence="11" type="ORF">V565_083800</name>
</gene>
<organism evidence="11 12">
    <name type="scientific">Rhizoctonia solani 123E</name>
    <dbReference type="NCBI Taxonomy" id="1423351"/>
    <lineage>
        <taxon>Eukaryota</taxon>
        <taxon>Fungi</taxon>
        <taxon>Dikarya</taxon>
        <taxon>Basidiomycota</taxon>
        <taxon>Agaricomycotina</taxon>
        <taxon>Agaricomycetes</taxon>
        <taxon>Cantharellales</taxon>
        <taxon>Ceratobasidiaceae</taxon>
        <taxon>Rhizoctonia</taxon>
    </lineage>
</organism>